<accession>A0A9N9LGB8</accession>
<dbReference type="AlphaFoldDB" id="A0A9N9LGB8"/>
<evidence type="ECO:0000313" key="1">
    <source>
        <dbReference type="EMBL" id="CAG8971076.1"/>
    </source>
</evidence>
<comment type="caution">
    <text evidence="1">The sequence shown here is derived from an EMBL/GenBank/DDBJ whole genome shotgun (WGS) entry which is preliminary data.</text>
</comment>
<dbReference type="EMBL" id="CAJVRM010000007">
    <property type="protein sequence ID" value="CAG8971076.1"/>
    <property type="molecule type" value="Genomic_DNA"/>
</dbReference>
<sequence>MSAGNLRIHGKCFSLSLCRVDGRVAISVTPGEERSKGISLKNSPVLRNRSSSKVPIIISKSRAIHVASGCHANPSNLYTSSRPHRSLRRAARIGGSVSRINGDQPSTTVPGKAQDEAIAGGQGGGLDGEAGVQDLEVTLQVVWLGSGCVAVAWHGIQWRSKPSTEHAIRVGSGAGVWWKRAAVS</sequence>
<keyword evidence="2" id="KW-1185">Reference proteome</keyword>
<protein>
    <submittedName>
        <fullName evidence="1">Uncharacterized protein</fullName>
    </submittedName>
</protein>
<name>A0A9N9LGB8_9HELO</name>
<reference evidence="1" key="1">
    <citation type="submission" date="2021-07" db="EMBL/GenBank/DDBJ databases">
        <authorList>
            <person name="Durling M."/>
        </authorList>
    </citation>
    <scope>NUCLEOTIDE SEQUENCE</scope>
</reference>
<evidence type="ECO:0000313" key="2">
    <source>
        <dbReference type="Proteomes" id="UP000701801"/>
    </source>
</evidence>
<proteinExistence type="predicted"/>
<gene>
    <name evidence="1" type="ORF">HYALB_00009676</name>
</gene>
<dbReference type="Proteomes" id="UP000701801">
    <property type="component" value="Unassembled WGS sequence"/>
</dbReference>
<organism evidence="1 2">
    <name type="scientific">Hymenoscyphus albidus</name>
    <dbReference type="NCBI Taxonomy" id="595503"/>
    <lineage>
        <taxon>Eukaryota</taxon>
        <taxon>Fungi</taxon>
        <taxon>Dikarya</taxon>
        <taxon>Ascomycota</taxon>
        <taxon>Pezizomycotina</taxon>
        <taxon>Leotiomycetes</taxon>
        <taxon>Helotiales</taxon>
        <taxon>Helotiaceae</taxon>
        <taxon>Hymenoscyphus</taxon>
    </lineage>
</organism>